<organism evidence="10">
    <name type="scientific">Musca domestica</name>
    <name type="common">House fly</name>
    <dbReference type="NCBI Taxonomy" id="7370"/>
    <lineage>
        <taxon>Eukaryota</taxon>
        <taxon>Metazoa</taxon>
        <taxon>Ecdysozoa</taxon>
        <taxon>Arthropoda</taxon>
        <taxon>Hexapoda</taxon>
        <taxon>Insecta</taxon>
        <taxon>Pterygota</taxon>
        <taxon>Neoptera</taxon>
        <taxon>Endopterygota</taxon>
        <taxon>Diptera</taxon>
        <taxon>Brachycera</taxon>
        <taxon>Muscomorpha</taxon>
        <taxon>Muscoidea</taxon>
        <taxon>Muscidae</taxon>
        <taxon>Musca</taxon>
    </lineage>
</organism>
<feature type="compositionally biased region" description="Polar residues" evidence="8">
    <location>
        <begin position="590"/>
        <end position="600"/>
    </location>
</feature>
<dbReference type="AlphaFoldDB" id="A0A1I8MG54"/>
<dbReference type="PANTHER" id="PTHR24379:SF121">
    <property type="entry name" value="C2H2-TYPE DOMAIN-CONTAINING PROTEIN"/>
    <property type="match status" value="1"/>
</dbReference>
<dbReference type="InterPro" id="IPR013087">
    <property type="entry name" value="Znf_C2H2_type"/>
</dbReference>
<sequence length="600" mass="70189">MECLLCLETKQENESRYIKVDSSQWEELNIKNLIDKHLWPIESLLPTSCVCDTCWEELYDFHKFYIRIEQTHNDNKLALKSEADPLQDESKPKDVLLKSLLEPEIVIGQHLDEPIEIKQEHDEPIAVILKRNDDVGDVENKQDISENSGDIFENEQDPMEFIDNNSDSNFSDNDGEEDDHTDSDDDLPLIHKVKIQQSKKSSKKNNKTKDVDNEDHEEKHGDNGKKRKKKLAKSTKKSTSCSKRSTNRQTSTLPKINRVEYDKFLQEHFKMTCDKCQKTFERFRLLCQHFSQEHNEQGYVMCCATKFFNRRLLVDHINYHLDPEYFKCNLCGKVLTKRICLIGHMKMHEEKKFACDKCDKKFVLKHKLDKHKLTHLPESEKKFPCNDCGKFYANEYILNQHQKAVHLNIYAKVCEICGETLPDSHNFKRHMEKHEGIVPVKTAKCDICGLILTSHHTLKLHKELKHPPERREYNCHICSKVSPNMRALKKHIHETHEMGYRFKCTICEKEFKRADNFKSHMAIHTGKPLHRCPWCPKEFNSNGNMHQHRKKAHPVEWEEAQRKKYSGNLPPNYKRPTPAATVSNSNNNSVLPATVNQVPS</sequence>
<feature type="domain" description="C2H2-type" evidence="9">
    <location>
        <begin position="383"/>
        <end position="406"/>
    </location>
</feature>
<dbReference type="SMART" id="SM00868">
    <property type="entry name" value="zf-AD"/>
    <property type="match status" value="1"/>
</dbReference>
<dbReference type="Gene3D" id="3.40.1800.20">
    <property type="match status" value="1"/>
</dbReference>
<feature type="compositionally biased region" description="Low complexity" evidence="8">
    <location>
        <begin position="237"/>
        <end position="248"/>
    </location>
</feature>
<feature type="region of interest" description="Disordered" evidence="8">
    <location>
        <begin position="544"/>
        <end position="600"/>
    </location>
</feature>
<dbReference type="VEuPathDB" id="VectorBase:MDOMA2_016460"/>
<dbReference type="InterPro" id="IPR036236">
    <property type="entry name" value="Znf_C2H2_sf"/>
</dbReference>
<feature type="compositionally biased region" description="Basic and acidic residues" evidence="8">
    <location>
        <begin position="207"/>
        <end position="224"/>
    </location>
</feature>
<feature type="domain" description="C2H2-type" evidence="9">
    <location>
        <begin position="353"/>
        <end position="380"/>
    </location>
</feature>
<keyword evidence="6" id="KW-0539">Nucleus</keyword>
<keyword evidence="3" id="KW-0677">Repeat</keyword>
<dbReference type="GO" id="GO:0008270">
    <property type="term" value="F:zinc ion binding"/>
    <property type="evidence" value="ECO:0007669"/>
    <property type="project" value="UniProtKB-KW"/>
</dbReference>
<evidence type="ECO:0000256" key="1">
    <source>
        <dbReference type="ARBA" id="ARBA00004123"/>
    </source>
</evidence>
<dbReference type="VEuPathDB" id="VectorBase:MDOA004541"/>
<dbReference type="InterPro" id="IPR012934">
    <property type="entry name" value="Znf_AD"/>
</dbReference>
<evidence type="ECO:0000256" key="6">
    <source>
        <dbReference type="ARBA" id="ARBA00023242"/>
    </source>
</evidence>
<gene>
    <name evidence="10" type="primary">101895799</name>
</gene>
<dbReference type="PROSITE" id="PS00028">
    <property type="entry name" value="ZINC_FINGER_C2H2_1"/>
    <property type="match status" value="8"/>
</dbReference>
<dbReference type="SUPFAM" id="SSF57667">
    <property type="entry name" value="beta-beta-alpha zinc fingers"/>
    <property type="match status" value="4"/>
</dbReference>
<dbReference type="Gene3D" id="3.30.160.60">
    <property type="entry name" value="Classic Zinc Finger"/>
    <property type="match status" value="4"/>
</dbReference>
<reference evidence="10" key="1">
    <citation type="submission" date="2020-05" db="UniProtKB">
        <authorList>
            <consortium name="EnsemblMetazoa"/>
        </authorList>
    </citation>
    <scope>IDENTIFICATION</scope>
    <source>
        <strain evidence="10">Aabys</strain>
    </source>
</reference>
<dbReference type="EnsemblMetazoa" id="MDOA004541-RA">
    <property type="protein sequence ID" value="MDOA004541-PA"/>
    <property type="gene ID" value="MDOA004541"/>
</dbReference>
<dbReference type="FunFam" id="3.30.160.60:FF:000145">
    <property type="entry name" value="Zinc finger protein 574"/>
    <property type="match status" value="1"/>
</dbReference>
<name>A0A1I8MG54_MUSDO</name>
<proteinExistence type="predicted"/>
<feature type="domain" description="C2H2-type" evidence="9">
    <location>
        <begin position="530"/>
        <end position="558"/>
    </location>
</feature>
<dbReference type="PROSITE" id="PS50157">
    <property type="entry name" value="ZINC_FINGER_C2H2_2"/>
    <property type="match status" value="6"/>
</dbReference>
<dbReference type="RefSeq" id="XP_005189353.2">
    <property type="nucleotide sequence ID" value="XM_005189296.4"/>
</dbReference>
<evidence type="ECO:0000256" key="7">
    <source>
        <dbReference type="PROSITE-ProRule" id="PRU00042"/>
    </source>
</evidence>
<evidence type="ECO:0000259" key="9">
    <source>
        <dbReference type="PROSITE" id="PS50157"/>
    </source>
</evidence>
<comment type="subcellular location">
    <subcellularLocation>
        <location evidence="1">Nucleus</location>
    </subcellularLocation>
</comment>
<feature type="domain" description="C2H2-type" evidence="9">
    <location>
        <begin position="412"/>
        <end position="439"/>
    </location>
</feature>
<dbReference type="Pfam" id="PF07776">
    <property type="entry name" value="zf-AD"/>
    <property type="match status" value="1"/>
</dbReference>
<feature type="compositionally biased region" description="Acidic residues" evidence="8">
    <location>
        <begin position="173"/>
        <end position="187"/>
    </location>
</feature>
<evidence type="ECO:0000256" key="4">
    <source>
        <dbReference type="ARBA" id="ARBA00022771"/>
    </source>
</evidence>
<feature type="compositionally biased region" description="Basic residues" evidence="8">
    <location>
        <begin position="225"/>
        <end position="236"/>
    </location>
</feature>
<evidence type="ECO:0000256" key="2">
    <source>
        <dbReference type="ARBA" id="ARBA00022723"/>
    </source>
</evidence>
<evidence type="ECO:0000256" key="5">
    <source>
        <dbReference type="ARBA" id="ARBA00022833"/>
    </source>
</evidence>
<evidence type="ECO:0000256" key="8">
    <source>
        <dbReference type="SAM" id="MobiDB-lite"/>
    </source>
</evidence>
<keyword evidence="4 7" id="KW-0863">Zinc-finger</keyword>
<dbReference type="OrthoDB" id="6077919at2759"/>
<dbReference type="eggNOG" id="KOG1721">
    <property type="taxonomic scope" value="Eukaryota"/>
</dbReference>
<feature type="compositionally biased region" description="Low complexity" evidence="8">
    <location>
        <begin position="161"/>
        <end position="172"/>
    </location>
</feature>
<evidence type="ECO:0000256" key="3">
    <source>
        <dbReference type="ARBA" id="ARBA00022737"/>
    </source>
</evidence>
<dbReference type="GO" id="GO:0005634">
    <property type="term" value="C:nucleus"/>
    <property type="evidence" value="ECO:0007669"/>
    <property type="project" value="UniProtKB-SubCell"/>
</dbReference>
<accession>A0A1I8MG54</accession>
<protein>
    <recommendedName>
        <fullName evidence="9">C2H2-type domain-containing protein</fullName>
    </recommendedName>
</protein>
<feature type="domain" description="C2H2-type" evidence="9">
    <location>
        <begin position="502"/>
        <end position="529"/>
    </location>
</feature>
<dbReference type="PANTHER" id="PTHR24379">
    <property type="entry name" value="KRAB AND ZINC FINGER DOMAIN-CONTAINING"/>
    <property type="match status" value="1"/>
</dbReference>
<dbReference type="SMART" id="SM00355">
    <property type="entry name" value="ZnF_C2H2"/>
    <property type="match status" value="9"/>
</dbReference>
<evidence type="ECO:0000313" key="10">
    <source>
        <dbReference type="EnsemblMetazoa" id="MDOA004541-PA"/>
    </source>
</evidence>
<feature type="domain" description="C2H2-type" evidence="9">
    <location>
        <begin position="326"/>
        <end position="353"/>
    </location>
</feature>
<dbReference type="KEGG" id="mde:101895799"/>
<feature type="region of interest" description="Disordered" evidence="8">
    <location>
        <begin position="159"/>
        <end position="253"/>
    </location>
</feature>
<dbReference type="Pfam" id="PF00096">
    <property type="entry name" value="zf-C2H2"/>
    <property type="match status" value="4"/>
</dbReference>
<feature type="compositionally biased region" description="Basic and acidic residues" evidence="8">
    <location>
        <begin position="553"/>
        <end position="562"/>
    </location>
</feature>
<keyword evidence="5" id="KW-0862">Zinc</keyword>
<keyword evidence="2" id="KW-0479">Metal-binding</keyword>